<evidence type="ECO:0000256" key="6">
    <source>
        <dbReference type="ARBA" id="ARBA00023229"/>
    </source>
</evidence>
<evidence type="ECO:0000256" key="3">
    <source>
        <dbReference type="ARBA" id="ARBA00009789"/>
    </source>
</evidence>
<dbReference type="SUPFAM" id="SSF53448">
    <property type="entry name" value="Nucleotide-diphospho-sugar transferases"/>
    <property type="match status" value="1"/>
</dbReference>
<evidence type="ECO:0000256" key="7">
    <source>
        <dbReference type="HAMAP-Rule" id="MF_00108"/>
    </source>
</evidence>
<dbReference type="Pfam" id="PF01128">
    <property type="entry name" value="IspD"/>
    <property type="match status" value="1"/>
</dbReference>
<comment type="similarity">
    <text evidence="3 7">Belongs to the IspD/TarI cytidylyltransferase family. IspD subfamily.</text>
</comment>
<dbReference type="AlphaFoldDB" id="A0A3B0QF70"/>
<dbReference type="GO" id="GO:0019288">
    <property type="term" value="P:isopentenyl diphosphate biosynthetic process, methylerythritol 4-phosphate pathway"/>
    <property type="evidence" value="ECO:0007669"/>
    <property type="project" value="UniProtKB-UniRule"/>
</dbReference>
<evidence type="ECO:0000256" key="2">
    <source>
        <dbReference type="ARBA" id="ARBA00004787"/>
    </source>
</evidence>
<comment type="function">
    <text evidence="7">Catalyzes the formation of 4-diphosphocytidyl-2-C-methyl-D-erythritol from CTP and 2-C-methyl-D-erythritol 4-phosphate (MEP).</text>
</comment>
<proteinExistence type="inferred from homology"/>
<dbReference type="Proteomes" id="UP000258476">
    <property type="component" value="Chromosome"/>
</dbReference>
<evidence type="ECO:0000313" key="8">
    <source>
        <dbReference type="EMBL" id="SYX08654.1"/>
    </source>
</evidence>
<dbReference type="EMBL" id="LS992154">
    <property type="protein sequence ID" value="SYX08654.1"/>
    <property type="molecule type" value="Genomic_DNA"/>
</dbReference>
<evidence type="ECO:0000313" key="9">
    <source>
        <dbReference type="Proteomes" id="UP000258476"/>
    </source>
</evidence>
<evidence type="ECO:0000256" key="1">
    <source>
        <dbReference type="ARBA" id="ARBA00001282"/>
    </source>
</evidence>
<dbReference type="InterPro" id="IPR018294">
    <property type="entry name" value="ISPD_synthase_CS"/>
</dbReference>
<keyword evidence="5 7" id="KW-0548">Nucleotidyltransferase</keyword>
<accession>A0A3B0QF70</accession>
<comment type="catalytic activity">
    <reaction evidence="1 7">
        <text>2-C-methyl-D-erythritol 4-phosphate + CTP + H(+) = 4-CDP-2-C-methyl-D-erythritol + diphosphate</text>
        <dbReference type="Rhea" id="RHEA:13429"/>
        <dbReference type="ChEBI" id="CHEBI:15378"/>
        <dbReference type="ChEBI" id="CHEBI:33019"/>
        <dbReference type="ChEBI" id="CHEBI:37563"/>
        <dbReference type="ChEBI" id="CHEBI:57823"/>
        <dbReference type="ChEBI" id="CHEBI:58262"/>
        <dbReference type="EC" id="2.7.7.60"/>
    </reaction>
</comment>
<dbReference type="OrthoDB" id="9806837at2"/>
<gene>
    <name evidence="7 8" type="primary">ispD</name>
    <name evidence="8" type="ORF">C834K_0176</name>
</gene>
<evidence type="ECO:0000256" key="5">
    <source>
        <dbReference type="ARBA" id="ARBA00022695"/>
    </source>
</evidence>
<dbReference type="HAMAP" id="MF_00108">
    <property type="entry name" value="IspD"/>
    <property type="match status" value="1"/>
</dbReference>
<feature type="site" description="Transition state stabilizer" evidence="7">
    <location>
        <position position="24"/>
    </location>
</feature>
<sequence length="212" mass="23424">MDLKCSLILLSGGKGERFGANQPKQYLPFQGQPLILHALKTALHIPQITEIIVVCDPSYHYIFEGYSVKFAQSGTRRQDSVFSGLQHVSNPWVLIHDGVRPFIYPDEVSELIATAQQTGAATLVSNVPYTIKQRNPVKTLDRDALSIVHTPQCIKTEILLAGLEFANKEGITLVDDTQAAELLNIPVSLVSNRHPQIKITYPEDLTIALALL</sequence>
<dbReference type="NCBIfam" id="TIGR00453">
    <property type="entry name" value="ispD"/>
    <property type="match status" value="1"/>
</dbReference>
<dbReference type="InterPro" id="IPR029044">
    <property type="entry name" value="Nucleotide-diphossugar_trans"/>
</dbReference>
<evidence type="ECO:0000256" key="4">
    <source>
        <dbReference type="ARBA" id="ARBA00022679"/>
    </source>
</evidence>
<dbReference type="GO" id="GO:0050518">
    <property type="term" value="F:2-C-methyl-D-erythritol 4-phosphate cytidylyltransferase activity"/>
    <property type="evidence" value="ECO:0007669"/>
    <property type="project" value="UniProtKB-UniRule"/>
</dbReference>
<keyword evidence="9" id="KW-1185">Reference proteome</keyword>
<feature type="site" description="Positions MEP for the nucleophilic attack" evidence="7">
    <location>
        <position position="198"/>
    </location>
</feature>
<name>A0A3B0QF70_9CHLA</name>
<keyword evidence="4 7" id="KW-0808">Transferase</keyword>
<dbReference type="PROSITE" id="PS01295">
    <property type="entry name" value="ISPD"/>
    <property type="match status" value="1"/>
</dbReference>
<dbReference type="UniPathway" id="UPA00056">
    <property type="reaction ID" value="UER00093"/>
</dbReference>
<reference evidence="9" key="1">
    <citation type="submission" date="2017-11" db="EMBL/GenBank/DDBJ databases">
        <authorList>
            <person name="Seth-Smith MB H."/>
        </authorList>
    </citation>
    <scope>NUCLEOTIDE SEQUENCE [LARGE SCALE GENOMIC DNA]</scope>
</reference>
<organism evidence="8 9">
    <name type="scientific">Chlamydia poikilotherma</name>
    <dbReference type="NCBI Taxonomy" id="1967783"/>
    <lineage>
        <taxon>Bacteria</taxon>
        <taxon>Pseudomonadati</taxon>
        <taxon>Chlamydiota</taxon>
        <taxon>Chlamydiia</taxon>
        <taxon>Chlamydiales</taxon>
        <taxon>Chlamydiaceae</taxon>
        <taxon>Chlamydia/Chlamydophila group</taxon>
        <taxon>Chlamydia</taxon>
    </lineage>
</organism>
<dbReference type="PANTHER" id="PTHR32125:SF4">
    <property type="entry name" value="2-C-METHYL-D-ERYTHRITOL 4-PHOSPHATE CYTIDYLYLTRANSFERASE, CHLOROPLASTIC"/>
    <property type="match status" value="1"/>
</dbReference>
<protein>
    <recommendedName>
        <fullName evidence="7">2-C-methyl-D-erythritol 4-phosphate cytidylyltransferase</fullName>
        <ecNumber evidence="7">2.7.7.60</ecNumber>
    </recommendedName>
    <alternativeName>
        <fullName evidence="7">4-diphosphocytidyl-2C-methyl-D-erythritol synthase</fullName>
    </alternativeName>
    <alternativeName>
        <fullName evidence="7">MEP cytidylyltransferase</fullName>
        <shortName evidence="7">MCT</shortName>
    </alternativeName>
</protein>
<dbReference type="CDD" id="cd02516">
    <property type="entry name" value="CDP-ME_synthetase"/>
    <property type="match status" value="1"/>
</dbReference>
<dbReference type="PANTHER" id="PTHR32125">
    <property type="entry name" value="2-C-METHYL-D-ERYTHRITOL 4-PHOSPHATE CYTIDYLYLTRANSFERASE, CHLOROPLASTIC"/>
    <property type="match status" value="1"/>
</dbReference>
<dbReference type="InterPro" id="IPR001228">
    <property type="entry name" value="IspD"/>
</dbReference>
<comment type="pathway">
    <text evidence="2 7">Isoprenoid biosynthesis; isopentenyl diphosphate biosynthesis via DXP pathway; isopentenyl diphosphate from 1-deoxy-D-xylulose 5-phosphate: step 2/6.</text>
</comment>
<feature type="site" description="Positions MEP for the nucleophilic attack" evidence="7">
    <location>
        <position position="142"/>
    </location>
</feature>
<dbReference type="RefSeq" id="WP_117273850.1">
    <property type="nucleotide sequence ID" value="NZ_LS992154.1"/>
</dbReference>
<dbReference type="KEGG" id="chla:C834K_0176"/>
<dbReference type="InterPro" id="IPR034683">
    <property type="entry name" value="IspD/TarI"/>
</dbReference>
<dbReference type="EC" id="2.7.7.60" evidence="7"/>
<feature type="site" description="Transition state stabilizer" evidence="7">
    <location>
        <position position="17"/>
    </location>
</feature>
<keyword evidence="6 7" id="KW-0414">Isoprene biosynthesis</keyword>
<dbReference type="Gene3D" id="3.90.550.10">
    <property type="entry name" value="Spore Coat Polysaccharide Biosynthesis Protein SpsA, Chain A"/>
    <property type="match status" value="1"/>
</dbReference>
<dbReference type="InterPro" id="IPR050088">
    <property type="entry name" value="IspD/TarI_cytidylyltransf_bact"/>
</dbReference>